<feature type="transmembrane region" description="Helical" evidence="1">
    <location>
        <begin position="47"/>
        <end position="68"/>
    </location>
</feature>
<keyword evidence="1" id="KW-0472">Membrane</keyword>
<keyword evidence="3" id="KW-1185">Reference proteome</keyword>
<reference evidence="2" key="2">
    <citation type="submission" date="2023-05" db="EMBL/GenBank/DDBJ databases">
        <authorList>
            <consortium name="Lawrence Berkeley National Laboratory"/>
            <person name="Steindorff A."/>
            <person name="Hensen N."/>
            <person name="Bonometti L."/>
            <person name="Westerberg I."/>
            <person name="Brannstrom I.O."/>
            <person name="Guillou S."/>
            <person name="Cros-Aarteil S."/>
            <person name="Calhoun S."/>
            <person name="Haridas S."/>
            <person name="Kuo A."/>
            <person name="Mondo S."/>
            <person name="Pangilinan J."/>
            <person name="Riley R."/>
            <person name="Labutti K."/>
            <person name="Andreopoulos B."/>
            <person name="Lipzen A."/>
            <person name="Chen C."/>
            <person name="Yanf M."/>
            <person name="Daum C."/>
            <person name="Ng V."/>
            <person name="Clum A."/>
            <person name="Ohm R."/>
            <person name="Martin F."/>
            <person name="Silar P."/>
            <person name="Natvig D."/>
            <person name="Lalanne C."/>
            <person name="Gautier V."/>
            <person name="Ament-Velasquez S.L."/>
            <person name="Kruys A."/>
            <person name="Hutchinson M.I."/>
            <person name="Powell A.J."/>
            <person name="Barry K."/>
            <person name="Miller A.N."/>
            <person name="Grigoriev I.V."/>
            <person name="Debuchy R."/>
            <person name="Gladieux P."/>
            <person name="Thoren M.H."/>
            <person name="Johannesson H."/>
        </authorList>
    </citation>
    <scope>NUCLEOTIDE SEQUENCE</scope>
    <source>
        <strain evidence="2">CBS 315.58</strain>
    </source>
</reference>
<dbReference type="AlphaFoldDB" id="A0AAN6XMT9"/>
<evidence type="ECO:0000313" key="2">
    <source>
        <dbReference type="EMBL" id="KAK4203248.1"/>
    </source>
</evidence>
<evidence type="ECO:0000256" key="1">
    <source>
        <dbReference type="SAM" id="Phobius"/>
    </source>
</evidence>
<gene>
    <name evidence="2" type="ORF">QBC40DRAFT_274900</name>
</gene>
<name>A0AAN6XMT9_9PEZI</name>
<keyword evidence="1" id="KW-1133">Transmembrane helix</keyword>
<dbReference type="EMBL" id="MU863890">
    <property type="protein sequence ID" value="KAK4203248.1"/>
    <property type="molecule type" value="Genomic_DNA"/>
</dbReference>
<organism evidence="2 3">
    <name type="scientific">Triangularia verruculosa</name>
    <dbReference type="NCBI Taxonomy" id="2587418"/>
    <lineage>
        <taxon>Eukaryota</taxon>
        <taxon>Fungi</taxon>
        <taxon>Dikarya</taxon>
        <taxon>Ascomycota</taxon>
        <taxon>Pezizomycotina</taxon>
        <taxon>Sordariomycetes</taxon>
        <taxon>Sordariomycetidae</taxon>
        <taxon>Sordariales</taxon>
        <taxon>Podosporaceae</taxon>
        <taxon>Triangularia</taxon>
    </lineage>
</organism>
<proteinExistence type="predicted"/>
<protein>
    <submittedName>
        <fullName evidence="2">Uncharacterized protein</fullName>
    </submittedName>
</protein>
<reference evidence="2" key="1">
    <citation type="journal article" date="2023" name="Mol. Phylogenet. Evol.">
        <title>Genome-scale phylogeny and comparative genomics of the fungal order Sordariales.</title>
        <authorList>
            <person name="Hensen N."/>
            <person name="Bonometti L."/>
            <person name="Westerberg I."/>
            <person name="Brannstrom I.O."/>
            <person name="Guillou S."/>
            <person name="Cros-Aarteil S."/>
            <person name="Calhoun S."/>
            <person name="Haridas S."/>
            <person name="Kuo A."/>
            <person name="Mondo S."/>
            <person name="Pangilinan J."/>
            <person name="Riley R."/>
            <person name="LaButti K."/>
            <person name="Andreopoulos B."/>
            <person name="Lipzen A."/>
            <person name="Chen C."/>
            <person name="Yan M."/>
            <person name="Daum C."/>
            <person name="Ng V."/>
            <person name="Clum A."/>
            <person name="Steindorff A."/>
            <person name="Ohm R.A."/>
            <person name="Martin F."/>
            <person name="Silar P."/>
            <person name="Natvig D.O."/>
            <person name="Lalanne C."/>
            <person name="Gautier V."/>
            <person name="Ament-Velasquez S.L."/>
            <person name="Kruys A."/>
            <person name="Hutchinson M.I."/>
            <person name="Powell A.J."/>
            <person name="Barry K."/>
            <person name="Miller A.N."/>
            <person name="Grigoriev I.V."/>
            <person name="Debuchy R."/>
            <person name="Gladieux P."/>
            <person name="Hiltunen Thoren M."/>
            <person name="Johannesson H."/>
        </authorList>
    </citation>
    <scope>NUCLEOTIDE SEQUENCE</scope>
    <source>
        <strain evidence="2">CBS 315.58</strain>
    </source>
</reference>
<keyword evidence="1" id="KW-0812">Transmembrane</keyword>
<feature type="transmembrane region" description="Helical" evidence="1">
    <location>
        <begin position="21"/>
        <end position="41"/>
    </location>
</feature>
<accession>A0AAN6XMT9</accession>
<evidence type="ECO:0000313" key="3">
    <source>
        <dbReference type="Proteomes" id="UP001303160"/>
    </source>
</evidence>
<dbReference type="Proteomes" id="UP001303160">
    <property type="component" value="Unassembled WGS sequence"/>
</dbReference>
<comment type="caution">
    <text evidence="2">The sequence shown here is derived from an EMBL/GenBank/DDBJ whole genome shotgun (WGS) entry which is preliminary data.</text>
</comment>
<sequence length="75" mass="8451">MDTQQQFCTFPCLRWARQRRYIAASSIVFVATCYEGCVAEWVRKELVAFFCFCAVCAPASLIALLTLFSPDSEVA</sequence>